<proteinExistence type="predicted"/>
<sequence>MNHPFFLRQGSYYHFRRNWSYFSFPFPFQIIERHVLPRQRQNLSLAILLPSRQRWTPVERLIHSDRHEGPTPLHCQNPCCIFEAVDLLASLMVQPSSRGAPFFLGPQRQNVGLVPTVSSRKKALAEPGSLTNTKTKTIRLI</sequence>
<name>A0AAV7FVQ0_DENCH</name>
<protein>
    <submittedName>
        <fullName evidence="1">Uncharacterized protein</fullName>
    </submittedName>
</protein>
<comment type="caution">
    <text evidence="1">The sequence shown here is derived from an EMBL/GenBank/DDBJ whole genome shotgun (WGS) entry which is preliminary data.</text>
</comment>
<keyword evidence="2" id="KW-1185">Reference proteome</keyword>
<dbReference type="Proteomes" id="UP000775213">
    <property type="component" value="Unassembled WGS sequence"/>
</dbReference>
<evidence type="ECO:0000313" key="2">
    <source>
        <dbReference type="Proteomes" id="UP000775213"/>
    </source>
</evidence>
<evidence type="ECO:0000313" key="1">
    <source>
        <dbReference type="EMBL" id="KAH0447425.1"/>
    </source>
</evidence>
<dbReference type="EMBL" id="JAGFBR010000091">
    <property type="protein sequence ID" value="KAH0447425.1"/>
    <property type="molecule type" value="Genomic_DNA"/>
</dbReference>
<accession>A0AAV7FVQ0</accession>
<organism evidence="1 2">
    <name type="scientific">Dendrobium chrysotoxum</name>
    <name type="common">Orchid</name>
    <dbReference type="NCBI Taxonomy" id="161865"/>
    <lineage>
        <taxon>Eukaryota</taxon>
        <taxon>Viridiplantae</taxon>
        <taxon>Streptophyta</taxon>
        <taxon>Embryophyta</taxon>
        <taxon>Tracheophyta</taxon>
        <taxon>Spermatophyta</taxon>
        <taxon>Magnoliopsida</taxon>
        <taxon>Liliopsida</taxon>
        <taxon>Asparagales</taxon>
        <taxon>Orchidaceae</taxon>
        <taxon>Epidendroideae</taxon>
        <taxon>Malaxideae</taxon>
        <taxon>Dendrobiinae</taxon>
        <taxon>Dendrobium</taxon>
    </lineage>
</organism>
<dbReference type="AlphaFoldDB" id="A0AAV7FVQ0"/>
<gene>
    <name evidence="1" type="ORF">IEQ34_023723</name>
</gene>
<reference evidence="1 2" key="1">
    <citation type="journal article" date="2021" name="Hortic Res">
        <title>Chromosome-scale assembly of the Dendrobium chrysotoxum genome enhances the understanding of orchid evolution.</title>
        <authorList>
            <person name="Zhang Y."/>
            <person name="Zhang G.Q."/>
            <person name="Zhang D."/>
            <person name="Liu X.D."/>
            <person name="Xu X.Y."/>
            <person name="Sun W.H."/>
            <person name="Yu X."/>
            <person name="Zhu X."/>
            <person name="Wang Z.W."/>
            <person name="Zhao X."/>
            <person name="Zhong W.Y."/>
            <person name="Chen H."/>
            <person name="Yin W.L."/>
            <person name="Huang T."/>
            <person name="Niu S.C."/>
            <person name="Liu Z.J."/>
        </authorList>
    </citation>
    <scope>NUCLEOTIDE SEQUENCE [LARGE SCALE GENOMIC DNA]</scope>
    <source>
        <strain evidence="1">Lindl</strain>
    </source>
</reference>